<name>A0A7S0RGD7_9CHLO</name>
<dbReference type="InterPro" id="IPR011009">
    <property type="entry name" value="Kinase-like_dom_sf"/>
</dbReference>
<gene>
    <name evidence="8" type="ORF">POBO1169_LOCUS13378</name>
</gene>
<dbReference type="SMART" id="SM00220">
    <property type="entry name" value="S_TKc"/>
    <property type="match status" value="1"/>
</dbReference>
<feature type="binding site" evidence="5">
    <location>
        <position position="39"/>
    </location>
    <ligand>
        <name>ATP</name>
        <dbReference type="ChEBI" id="CHEBI:30616"/>
    </ligand>
</feature>
<dbReference type="Gene3D" id="3.30.200.20">
    <property type="entry name" value="Phosphorylase Kinase, domain 1"/>
    <property type="match status" value="1"/>
</dbReference>
<dbReference type="PROSITE" id="PS50011">
    <property type="entry name" value="PROTEIN_KINASE_DOM"/>
    <property type="match status" value="1"/>
</dbReference>
<keyword evidence="2 5" id="KW-0547">Nucleotide-binding</keyword>
<evidence type="ECO:0000256" key="6">
    <source>
        <dbReference type="RuleBase" id="RU000304"/>
    </source>
</evidence>
<protein>
    <recommendedName>
        <fullName evidence="7">Protein kinase domain-containing protein</fullName>
    </recommendedName>
</protein>
<evidence type="ECO:0000256" key="2">
    <source>
        <dbReference type="ARBA" id="ARBA00022741"/>
    </source>
</evidence>
<dbReference type="Gene3D" id="1.10.510.10">
    <property type="entry name" value="Transferase(Phosphotransferase) domain 1"/>
    <property type="match status" value="1"/>
</dbReference>
<dbReference type="InterPro" id="IPR017441">
    <property type="entry name" value="Protein_kinase_ATP_BS"/>
</dbReference>
<keyword evidence="4 5" id="KW-0067">ATP-binding</keyword>
<evidence type="ECO:0000256" key="5">
    <source>
        <dbReference type="PROSITE-ProRule" id="PRU10141"/>
    </source>
</evidence>
<dbReference type="Pfam" id="PF00069">
    <property type="entry name" value="Pkinase"/>
    <property type="match status" value="1"/>
</dbReference>
<dbReference type="PANTHER" id="PTHR24346:SF92">
    <property type="entry name" value="SNF1-RELATED PROTEIN KINASE 2.6"/>
    <property type="match status" value="1"/>
</dbReference>
<comment type="similarity">
    <text evidence="6">Belongs to the protein kinase superfamily.</text>
</comment>
<keyword evidence="1" id="KW-0808">Transferase</keyword>
<feature type="domain" description="Protein kinase" evidence="7">
    <location>
        <begin position="10"/>
        <end position="274"/>
    </location>
</feature>
<dbReference type="FunFam" id="1.10.510.10:FF:000571">
    <property type="entry name" value="Maternal embryonic leucine zipper kinase"/>
    <property type="match status" value="1"/>
</dbReference>
<dbReference type="GO" id="GO:0035556">
    <property type="term" value="P:intracellular signal transduction"/>
    <property type="evidence" value="ECO:0007669"/>
    <property type="project" value="TreeGrafter"/>
</dbReference>
<accession>A0A7S0RGD7</accession>
<dbReference type="PROSITE" id="PS00107">
    <property type="entry name" value="PROTEIN_KINASE_ATP"/>
    <property type="match status" value="1"/>
</dbReference>
<evidence type="ECO:0000256" key="3">
    <source>
        <dbReference type="ARBA" id="ARBA00022777"/>
    </source>
</evidence>
<dbReference type="GO" id="GO:0005524">
    <property type="term" value="F:ATP binding"/>
    <property type="evidence" value="ECO:0007669"/>
    <property type="project" value="UniProtKB-UniRule"/>
</dbReference>
<dbReference type="GO" id="GO:0004674">
    <property type="term" value="F:protein serine/threonine kinase activity"/>
    <property type="evidence" value="ECO:0007669"/>
    <property type="project" value="UniProtKB-KW"/>
</dbReference>
<evidence type="ECO:0000256" key="1">
    <source>
        <dbReference type="ARBA" id="ARBA00022679"/>
    </source>
</evidence>
<evidence type="ECO:0000259" key="7">
    <source>
        <dbReference type="PROSITE" id="PS50011"/>
    </source>
</evidence>
<keyword evidence="3" id="KW-0418">Kinase</keyword>
<dbReference type="AlphaFoldDB" id="A0A7S0RGD7"/>
<proteinExistence type="inferred from homology"/>
<dbReference type="InterPro" id="IPR008271">
    <property type="entry name" value="Ser/Thr_kinase_AS"/>
</dbReference>
<dbReference type="PANTHER" id="PTHR24346">
    <property type="entry name" value="MAP/MICROTUBULE AFFINITY-REGULATING KINASE"/>
    <property type="match status" value="1"/>
</dbReference>
<reference evidence="8" key="1">
    <citation type="submission" date="2021-01" db="EMBL/GenBank/DDBJ databases">
        <authorList>
            <person name="Corre E."/>
            <person name="Pelletier E."/>
            <person name="Niang G."/>
            <person name="Scheremetjew M."/>
            <person name="Finn R."/>
            <person name="Kale V."/>
            <person name="Holt S."/>
            <person name="Cochrane G."/>
            <person name="Meng A."/>
            <person name="Brown T."/>
            <person name="Cohen L."/>
        </authorList>
    </citation>
    <scope>NUCLEOTIDE SEQUENCE</scope>
    <source>
        <strain evidence="8">CCMP722</strain>
    </source>
</reference>
<dbReference type="SUPFAM" id="SSF56112">
    <property type="entry name" value="Protein kinase-like (PK-like)"/>
    <property type="match status" value="1"/>
</dbReference>
<sequence>MTARILGDRWEHVKSLGKGSFGTVHLFRDAMTHGLYAVKFIECTELAKEEAVQKEVLNHCQLSHGNIARFKEVILCPPYLAIVMEYASGGDLFNAVQEAKGHRLSESTARYFFQQLMSGLGYMHNMGMCHRDMKLENLLINGNPPRLKICDFGYSKSSKWQSAAKSKVGTAAYIAPEVITAKQGANYRGEACDVWSSGVVLHTMLVGMYPFCDRSAPNDEMRTIHRIMDFFNGKRQYEPPPNIDQSAVNLLRGMLTTDPEKRLTIAEIVQSPWFRQNLPNGFSLNAQPADPNWVQQTPAEVAAILKLAAQPFAAPVAAPGGNYQEEDADTDPMTPSTSLTCAISLLDSSCLMTDNNCDGDENLESIESNRSAPRC</sequence>
<keyword evidence="6" id="KW-0723">Serine/threonine-protein kinase</keyword>
<dbReference type="GO" id="GO:0005737">
    <property type="term" value="C:cytoplasm"/>
    <property type="evidence" value="ECO:0007669"/>
    <property type="project" value="TreeGrafter"/>
</dbReference>
<evidence type="ECO:0000313" key="8">
    <source>
        <dbReference type="EMBL" id="CAD8676911.1"/>
    </source>
</evidence>
<dbReference type="InterPro" id="IPR000719">
    <property type="entry name" value="Prot_kinase_dom"/>
</dbReference>
<organism evidence="8">
    <name type="scientific">Pyramimonas obovata</name>
    <dbReference type="NCBI Taxonomy" id="1411642"/>
    <lineage>
        <taxon>Eukaryota</taxon>
        <taxon>Viridiplantae</taxon>
        <taxon>Chlorophyta</taxon>
        <taxon>Pyramimonadophyceae</taxon>
        <taxon>Pyramimonadales</taxon>
        <taxon>Pyramimonadaceae</taxon>
        <taxon>Pyramimonas</taxon>
        <taxon>Pyramimonas incertae sedis</taxon>
    </lineage>
</organism>
<evidence type="ECO:0000256" key="4">
    <source>
        <dbReference type="ARBA" id="ARBA00022840"/>
    </source>
</evidence>
<dbReference type="EMBL" id="HBFA01026324">
    <property type="protein sequence ID" value="CAD8676911.1"/>
    <property type="molecule type" value="Transcribed_RNA"/>
</dbReference>
<dbReference type="PROSITE" id="PS00108">
    <property type="entry name" value="PROTEIN_KINASE_ST"/>
    <property type="match status" value="1"/>
</dbReference>